<comment type="caution">
    <text evidence="2">The sequence shown here is derived from an EMBL/GenBank/DDBJ whole genome shotgun (WGS) entry which is preliminary data.</text>
</comment>
<keyword evidence="1" id="KW-0472">Membrane</keyword>
<evidence type="ECO:0000313" key="3">
    <source>
        <dbReference type="Proteomes" id="UP001153076"/>
    </source>
</evidence>
<reference evidence="2" key="1">
    <citation type="submission" date="2022-04" db="EMBL/GenBank/DDBJ databases">
        <title>Carnegiea gigantea Genome sequencing and assembly v2.</title>
        <authorList>
            <person name="Copetti D."/>
            <person name="Sanderson M.J."/>
            <person name="Burquez A."/>
            <person name="Wojciechowski M.F."/>
        </authorList>
    </citation>
    <scope>NUCLEOTIDE SEQUENCE</scope>
    <source>
        <strain evidence="2">SGP5-SGP5p</strain>
        <tissue evidence="2">Aerial part</tissue>
    </source>
</reference>
<keyword evidence="1" id="KW-1133">Transmembrane helix</keyword>
<evidence type="ECO:0000256" key="1">
    <source>
        <dbReference type="SAM" id="Phobius"/>
    </source>
</evidence>
<protein>
    <recommendedName>
        <fullName evidence="4">Endonuclease/exonuclease/phosphatase domain-containing protein</fullName>
    </recommendedName>
</protein>
<gene>
    <name evidence="2" type="ORF">Cgig2_016360</name>
</gene>
<evidence type="ECO:0000313" key="2">
    <source>
        <dbReference type="EMBL" id="KAJ8432687.1"/>
    </source>
</evidence>
<keyword evidence="3" id="KW-1185">Reference proteome</keyword>
<proteinExistence type="predicted"/>
<dbReference type="Proteomes" id="UP001153076">
    <property type="component" value="Unassembled WGS sequence"/>
</dbReference>
<accession>A0A9Q1Q8B9</accession>
<organism evidence="2 3">
    <name type="scientific">Carnegiea gigantea</name>
    <dbReference type="NCBI Taxonomy" id="171969"/>
    <lineage>
        <taxon>Eukaryota</taxon>
        <taxon>Viridiplantae</taxon>
        <taxon>Streptophyta</taxon>
        <taxon>Embryophyta</taxon>
        <taxon>Tracheophyta</taxon>
        <taxon>Spermatophyta</taxon>
        <taxon>Magnoliopsida</taxon>
        <taxon>eudicotyledons</taxon>
        <taxon>Gunneridae</taxon>
        <taxon>Pentapetalae</taxon>
        <taxon>Caryophyllales</taxon>
        <taxon>Cactineae</taxon>
        <taxon>Cactaceae</taxon>
        <taxon>Cactoideae</taxon>
        <taxon>Echinocereeae</taxon>
        <taxon>Carnegiea</taxon>
    </lineage>
</organism>
<feature type="transmembrane region" description="Helical" evidence="1">
    <location>
        <begin position="249"/>
        <end position="272"/>
    </location>
</feature>
<dbReference type="EMBL" id="JAKOGI010000591">
    <property type="protein sequence ID" value="KAJ8432687.1"/>
    <property type="molecule type" value="Genomic_DNA"/>
</dbReference>
<dbReference type="SUPFAM" id="SSF56219">
    <property type="entry name" value="DNase I-like"/>
    <property type="match status" value="1"/>
</dbReference>
<name>A0A9Q1Q8B9_9CARY</name>
<dbReference type="InterPro" id="IPR036691">
    <property type="entry name" value="Endo/exonu/phosph_ase_sf"/>
</dbReference>
<sequence length="366" mass="41681">MNNIMHNSYNLSITVWNVRGAGTKDFLLTLKELINQHRPNILALMEMKISGQTANGQSDVTLHLLNSSHQQVTMSVTNRGEAPWIFTAFYGSPNESTRHNLWDKLNNFNSFNSARVLLLSIAPTGLSNSKYLSYPMKILRIVSLLTGKKVRMRSELDLKEPKKSLCKYRGIQKLLGGLGFRSIRDTNFAFLIKLGWRVLVEQDKLWFRIYVQTIVIIDVMWICPSKNIIFQLHGMEFLTMLGPLGVESILKLVMAIILYFGITLGCLVPLSLNSLCNDYDKGWKWEEFMELLPDEVCQRIASFVFSPGLNNRDCLIKEGSSSGKFSLISTINLLHATVHEAEDPLWNIVWKCPASQRMQFSFGSKH</sequence>
<keyword evidence="1" id="KW-0812">Transmembrane</keyword>
<dbReference type="PANTHER" id="PTHR35218">
    <property type="entry name" value="RNASE H DOMAIN-CONTAINING PROTEIN"/>
    <property type="match status" value="1"/>
</dbReference>
<evidence type="ECO:0008006" key="4">
    <source>
        <dbReference type="Google" id="ProtNLM"/>
    </source>
</evidence>
<dbReference type="AlphaFoldDB" id="A0A9Q1Q8B9"/>
<dbReference type="PANTHER" id="PTHR35218:SF9">
    <property type="entry name" value="ENDONUCLEASE_EXONUCLEASE_PHOSPHATASE DOMAIN-CONTAINING PROTEIN"/>
    <property type="match status" value="1"/>
</dbReference>